<dbReference type="Proteomes" id="UP001162029">
    <property type="component" value="Unassembled WGS sequence"/>
</dbReference>
<proteinExistence type="predicted"/>
<protein>
    <submittedName>
        <fullName evidence="1">Uncharacterized protein</fullName>
    </submittedName>
</protein>
<dbReference type="EMBL" id="CANTFM010000392">
    <property type="protein sequence ID" value="CAI5720758.1"/>
    <property type="molecule type" value="Genomic_DNA"/>
</dbReference>
<accession>A0AAV0THV4</accession>
<comment type="caution">
    <text evidence="1">The sequence shown here is derived from an EMBL/GenBank/DDBJ whole genome shotgun (WGS) entry which is preliminary data.</text>
</comment>
<dbReference type="PANTHER" id="PTHR33946">
    <property type="match status" value="1"/>
</dbReference>
<keyword evidence="2" id="KW-1185">Reference proteome</keyword>
<dbReference type="AlphaFoldDB" id="A0AAV0THV4"/>
<evidence type="ECO:0000313" key="1">
    <source>
        <dbReference type="EMBL" id="CAI5720758.1"/>
    </source>
</evidence>
<reference evidence="1" key="1">
    <citation type="submission" date="2022-12" db="EMBL/GenBank/DDBJ databases">
        <authorList>
            <person name="Webb A."/>
        </authorList>
    </citation>
    <scope>NUCLEOTIDE SEQUENCE</scope>
    <source>
        <strain evidence="1">Pd1</strain>
    </source>
</reference>
<name>A0AAV0THV4_9STRA</name>
<evidence type="ECO:0000313" key="2">
    <source>
        <dbReference type="Proteomes" id="UP001162029"/>
    </source>
</evidence>
<dbReference type="PANTHER" id="PTHR33946:SF4">
    <property type="entry name" value="COAGULATION FACTOR XI"/>
    <property type="match status" value="1"/>
</dbReference>
<sequence>MTSITIMSARIQGDPVSRSWVCDFSSSAEAISVNKHSVKCEHKNKMQSVGFYEMVIVQPTNSIKHYKNHMPPEYGVFVAMDGAKCTNAGIGLPESCKVDDGLDGSTEVGPNVGCNQQSSDLHPPYPDNYWFSFPNLCAQRYHDEKTPESRTEFHGVFVPWEYNLMEILARTLTRFWAT</sequence>
<organism evidence="1 2">
    <name type="scientific">Peronospora destructor</name>
    <dbReference type="NCBI Taxonomy" id="86335"/>
    <lineage>
        <taxon>Eukaryota</taxon>
        <taxon>Sar</taxon>
        <taxon>Stramenopiles</taxon>
        <taxon>Oomycota</taxon>
        <taxon>Peronosporomycetes</taxon>
        <taxon>Peronosporales</taxon>
        <taxon>Peronosporaceae</taxon>
        <taxon>Peronospora</taxon>
    </lineage>
</organism>
<gene>
    <name evidence="1" type="ORF">PDE001_LOCUS2306</name>
</gene>